<accession>A0A7V5P044</accession>
<reference evidence="3" key="1">
    <citation type="journal article" date="2020" name="mSystems">
        <title>Genome- and Community-Level Interaction Insights into Carbon Utilization and Element Cycling Functions of Hydrothermarchaeota in Hydrothermal Sediment.</title>
        <authorList>
            <person name="Zhou Z."/>
            <person name="Liu Y."/>
            <person name="Xu W."/>
            <person name="Pan J."/>
            <person name="Luo Z.H."/>
            <person name="Li M."/>
        </authorList>
    </citation>
    <scope>NUCLEOTIDE SEQUENCE [LARGE SCALE GENOMIC DNA]</scope>
    <source>
        <strain evidence="3">HyVt-533</strain>
    </source>
</reference>
<comment type="caution">
    <text evidence="3">The sequence shown here is derived from an EMBL/GenBank/DDBJ whole genome shotgun (WGS) entry which is preliminary data.</text>
</comment>
<evidence type="ECO:0000313" key="3">
    <source>
        <dbReference type="EMBL" id="HHI97390.1"/>
    </source>
</evidence>
<dbReference type="PROSITE" id="PS51257">
    <property type="entry name" value="PROKAR_LIPOPROTEIN"/>
    <property type="match status" value="1"/>
</dbReference>
<keyword evidence="2" id="KW-0472">Membrane</keyword>
<protein>
    <submittedName>
        <fullName evidence="3">DUF1318 domain-containing protein</fullName>
    </submittedName>
</protein>
<dbReference type="Pfam" id="PF07027">
    <property type="entry name" value="DUF1318"/>
    <property type="match status" value="1"/>
</dbReference>
<evidence type="ECO:0000256" key="2">
    <source>
        <dbReference type="SAM" id="Phobius"/>
    </source>
</evidence>
<gene>
    <name evidence="3" type="ORF">ENJ96_06020</name>
</gene>
<dbReference type="InterPro" id="IPR008309">
    <property type="entry name" value="YdbL"/>
</dbReference>
<evidence type="ECO:0000256" key="1">
    <source>
        <dbReference type="SAM" id="MobiDB-lite"/>
    </source>
</evidence>
<organism evidence="3">
    <name type="scientific">Thermodesulfatator atlanticus</name>
    <dbReference type="NCBI Taxonomy" id="501497"/>
    <lineage>
        <taxon>Bacteria</taxon>
        <taxon>Pseudomonadati</taxon>
        <taxon>Thermodesulfobacteriota</taxon>
        <taxon>Thermodesulfobacteria</taxon>
        <taxon>Thermodesulfobacteriales</taxon>
        <taxon>Thermodesulfatatoraceae</taxon>
        <taxon>Thermodesulfatator</taxon>
    </lineage>
</organism>
<name>A0A7V5P044_9BACT</name>
<feature type="transmembrane region" description="Helical" evidence="2">
    <location>
        <begin position="9"/>
        <end position="28"/>
    </location>
</feature>
<keyword evidence="2" id="KW-1133">Transmembrane helix</keyword>
<feature type="region of interest" description="Disordered" evidence="1">
    <location>
        <begin position="45"/>
        <end position="66"/>
    </location>
</feature>
<dbReference type="AlphaFoldDB" id="A0A7V5P044"/>
<keyword evidence="2" id="KW-0812">Transmembrane</keyword>
<dbReference type="Proteomes" id="UP000886101">
    <property type="component" value="Unassembled WGS sequence"/>
</dbReference>
<sequence length="192" mass="21618">MKRSHLKKYYLVLVALLLISCVTINIYFPAAEVEKAAKEISEEVRGLKEEKAPENSPAPPENSSLRLGPGVAYAQQELTVSNASIRQLKARLKARYPKLKPYMTKGIIGEGADGFLVLKDPQALSLRERAQVKRLLEAQNRDRAALYREVMKALGVAPRDLPRIQKIFAKEWQRTAPAGTWVEVSPGRWVRK</sequence>
<dbReference type="EMBL" id="DROK01000171">
    <property type="protein sequence ID" value="HHI97390.1"/>
    <property type="molecule type" value="Genomic_DNA"/>
</dbReference>
<proteinExistence type="predicted"/>